<keyword evidence="2" id="KW-1185">Reference proteome</keyword>
<dbReference type="InterPro" id="IPR058064">
    <property type="entry name" value="STM2901-like"/>
</dbReference>
<sequence>MDTVEQLNGKYFFDGMSVDKDELLFWLILDEFKKQFSGITDMLAVASLLTSFPVIPVKGKIGGAPTKGTSPLSLASRSLIRHRFKTKHRTITWKQMLQGRWAYTTSIGAYVGRWVPWLGVVLTSWDITVITRNVVRRYKLIVGKENTES</sequence>
<evidence type="ECO:0000313" key="2">
    <source>
        <dbReference type="Proteomes" id="UP000222846"/>
    </source>
</evidence>
<accession>A0A218M4J4</accession>
<dbReference type="Proteomes" id="UP000222846">
    <property type="component" value="Segment"/>
</dbReference>
<dbReference type="InterPro" id="IPR058522">
    <property type="entry name" value="DUF8209"/>
</dbReference>
<name>A0A218M4J4_9CAUD</name>
<dbReference type="EMBL" id="MF276773">
    <property type="protein sequence ID" value="ASD51164.1"/>
    <property type="molecule type" value="Genomic_DNA"/>
</dbReference>
<proteinExistence type="predicted"/>
<protein>
    <submittedName>
        <fullName evidence="1">Membrane protein</fullName>
    </submittedName>
</protein>
<reference evidence="1" key="1">
    <citation type="submission" date="2018-01" db="EMBL/GenBank/DDBJ databases">
        <title>Complete Genome Sequence of Erwinia tracheiphila Phage EtG.</title>
        <authorList>
            <person name="Andrade-Dominguez A."/>
            <person name="Kolter R."/>
            <person name="Shapiro L.R."/>
        </authorList>
    </citation>
    <scope>NUCLEOTIDE SEQUENCE</scope>
    <source>
        <strain evidence="1">EtG</strain>
    </source>
</reference>
<evidence type="ECO:0000313" key="1">
    <source>
        <dbReference type="EMBL" id="ASD51164.1"/>
    </source>
</evidence>
<organism evidence="1 2">
    <name type="scientific">Erwinia phage EtG</name>
    <dbReference type="NCBI Taxonomy" id="2014586"/>
    <lineage>
        <taxon>Viruses</taxon>
        <taxon>Duplodnaviria</taxon>
        <taxon>Heunggongvirae</taxon>
        <taxon>Uroviricota</taxon>
        <taxon>Caudoviricetes</taxon>
        <taxon>Peduoviridae</taxon>
        <taxon>Eganvirus</taxon>
        <taxon>Eganvirus EtG</taxon>
    </lineage>
</organism>
<dbReference type="NCBIfam" id="NF045926">
    <property type="entry name" value="STM2901_fam"/>
    <property type="match status" value="1"/>
</dbReference>
<dbReference type="Pfam" id="PF26636">
    <property type="entry name" value="DUF8209"/>
    <property type="match status" value="1"/>
</dbReference>
<gene>
    <name evidence="1" type="ORF">EtG_24</name>
</gene>